<dbReference type="InterPro" id="IPR023780">
    <property type="entry name" value="Chromo_domain"/>
</dbReference>
<dbReference type="InterPro" id="IPR000953">
    <property type="entry name" value="Chromo/chromo_shadow_dom"/>
</dbReference>
<accession>A0A8J5X9Z0</accession>
<dbReference type="PANTHER" id="PTHR43675">
    <property type="entry name" value="ARSENITE METHYLTRANSFERASE"/>
    <property type="match status" value="1"/>
</dbReference>
<protein>
    <recommendedName>
        <fullName evidence="1">Chromo domain-containing protein</fullName>
    </recommendedName>
</protein>
<dbReference type="Gene3D" id="2.40.50.40">
    <property type="match status" value="1"/>
</dbReference>
<comment type="caution">
    <text evidence="2">The sequence shown here is derived from an EMBL/GenBank/DDBJ whole genome shotgun (WGS) entry which is preliminary data.</text>
</comment>
<dbReference type="EMBL" id="JAGTXO010000040">
    <property type="protein sequence ID" value="KAG8459493.1"/>
    <property type="molecule type" value="Genomic_DNA"/>
</dbReference>
<dbReference type="CDD" id="cd02440">
    <property type="entry name" value="AdoMet_MTases"/>
    <property type="match status" value="1"/>
</dbReference>
<dbReference type="AlphaFoldDB" id="A0A8J5X9Z0"/>
<dbReference type="Proteomes" id="UP000751190">
    <property type="component" value="Unassembled WGS sequence"/>
</dbReference>
<dbReference type="InterPro" id="IPR026669">
    <property type="entry name" value="Arsenite_MeTrfase-like"/>
</dbReference>
<sequence length="417" mass="45277">MAPKRKRASPVLEAERIVGKRVRGGAKEYLVKWQGCADAHNSWKLAEHVLDPELVAEFEARAAASDDARTDGDDGTVWPLSLARAERELAATLDRLIAALPADLRQPFAWRAAGLVATAEADARPPAVVAPRGAAAEELIEAIRQRLRTLVGPRAVAPDETFHFPAHLPDYAGYSAETVEHVDAFLYDEGELDELVDDGKLSRHYCGPNGPRDIRPLHLVSHSFSLPQLRLLFSKGALGDARGQTIVDVGSRLGAVLWAGAAYSSAARLVGVELSAHFARVQSRVVDSFRLGGRVQVVHADICDCAELLATADVVVLNNVFEFFHDRCAQAAIWARMRAMLGRRGTRLVTVPALSTSLANAGLDIVLDGWVRELPIAPPYPRQPSLEEATVAGSALHSEALAEQNEIFDQIHLYEVV</sequence>
<evidence type="ECO:0000313" key="2">
    <source>
        <dbReference type="EMBL" id="KAG8459493.1"/>
    </source>
</evidence>
<evidence type="ECO:0000313" key="3">
    <source>
        <dbReference type="Proteomes" id="UP000751190"/>
    </source>
</evidence>
<dbReference type="SMART" id="SM00298">
    <property type="entry name" value="CHROMO"/>
    <property type="match status" value="1"/>
</dbReference>
<dbReference type="CDD" id="cd00024">
    <property type="entry name" value="CD_CSD"/>
    <property type="match status" value="1"/>
</dbReference>
<dbReference type="OrthoDB" id="15794at2759"/>
<dbReference type="InterPro" id="IPR013216">
    <property type="entry name" value="Methyltransf_11"/>
</dbReference>
<dbReference type="OMA" id="NVFEWFF"/>
<reference evidence="2" key="1">
    <citation type="submission" date="2021-05" db="EMBL/GenBank/DDBJ databases">
        <title>The genome of the haptophyte Pavlova lutheri (Diacronema luteri, Pavlovales) - a model for lipid biosynthesis in eukaryotic algae.</title>
        <authorList>
            <person name="Hulatt C.J."/>
            <person name="Posewitz M.C."/>
        </authorList>
    </citation>
    <scope>NUCLEOTIDE SEQUENCE</scope>
    <source>
        <strain evidence="2">NIVA-4/92</strain>
    </source>
</reference>
<dbReference type="InterPro" id="IPR029063">
    <property type="entry name" value="SAM-dependent_MTases_sf"/>
</dbReference>
<feature type="domain" description="Chromo" evidence="1">
    <location>
        <begin position="12"/>
        <end position="70"/>
    </location>
</feature>
<dbReference type="PROSITE" id="PS50013">
    <property type="entry name" value="CHROMO_2"/>
    <property type="match status" value="1"/>
</dbReference>
<dbReference type="PANTHER" id="PTHR43675:SF1">
    <property type="entry name" value="RIKEN CDNA 2700097O09 GENE"/>
    <property type="match status" value="1"/>
</dbReference>
<keyword evidence="3" id="KW-1185">Reference proteome</keyword>
<gene>
    <name evidence="2" type="ORF">KFE25_012828</name>
</gene>
<dbReference type="InterPro" id="IPR016197">
    <property type="entry name" value="Chromo-like_dom_sf"/>
</dbReference>
<dbReference type="Gene3D" id="3.40.50.150">
    <property type="entry name" value="Vaccinia Virus protein VP39"/>
    <property type="match status" value="1"/>
</dbReference>
<dbReference type="Pfam" id="PF08241">
    <property type="entry name" value="Methyltransf_11"/>
    <property type="match status" value="1"/>
</dbReference>
<dbReference type="GO" id="GO:0008757">
    <property type="term" value="F:S-adenosylmethionine-dependent methyltransferase activity"/>
    <property type="evidence" value="ECO:0007669"/>
    <property type="project" value="InterPro"/>
</dbReference>
<dbReference type="SUPFAM" id="SSF54160">
    <property type="entry name" value="Chromo domain-like"/>
    <property type="match status" value="1"/>
</dbReference>
<dbReference type="Pfam" id="PF00385">
    <property type="entry name" value="Chromo"/>
    <property type="match status" value="1"/>
</dbReference>
<name>A0A8J5X9Z0_DIALT</name>
<proteinExistence type="predicted"/>
<dbReference type="SUPFAM" id="SSF53335">
    <property type="entry name" value="S-adenosyl-L-methionine-dependent methyltransferases"/>
    <property type="match status" value="1"/>
</dbReference>
<evidence type="ECO:0000259" key="1">
    <source>
        <dbReference type="PROSITE" id="PS50013"/>
    </source>
</evidence>
<organism evidence="2 3">
    <name type="scientific">Diacronema lutheri</name>
    <name type="common">Unicellular marine alga</name>
    <name type="synonym">Monochrysis lutheri</name>
    <dbReference type="NCBI Taxonomy" id="2081491"/>
    <lineage>
        <taxon>Eukaryota</taxon>
        <taxon>Haptista</taxon>
        <taxon>Haptophyta</taxon>
        <taxon>Pavlovophyceae</taxon>
        <taxon>Pavlovales</taxon>
        <taxon>Pavlovaceae</taxon>
        <taxon>Diacronema</taxon>
    </lineage>
</organism>